<evidence type="ECO:0000256" key="5">
    <source>
        <dbReference type="ARBA" id="ARBA00023004"/>
    </source>
</evidence>
<dbReference type="EMBL" id="UOEK01000128">
    <property type="protein sequence ID" value="VAV98011.1"/>
    <property type="molecule type" value="Genomic_DNA"/>
</dbReference>
<evidence type="ECO:0000256" key="6">
    <source>
        <dbReference type="ARBA" id="ARBA00023136"/>
    </source>
</evidence>
<protein>
    <recommendedName>
        <fullName evidence="9">Ferric oxidoreductase domain-containing protein</fullName>
    </recommendedName>
</protein>
<dbReference type="Pfam" id="PF01794">
    <property type="entry name" value="Ferric_reduct"/>
    <property type="match status" value="1"/>
</dbReference>
<keyword evidence="4 8" id="KW-1133">Transmembrane helix</keyword>
<dbReference type="PANTHER" id="PTHR36964">
    <property type="entry name" value="PROTEIN-METHIONINE-SULFOXIDE REDUCTASE HEME-BINDING SUBUNIT MSRQ"/>
    <property type="match status" value="1"/>
</dbReference>
<evidence type="ECO:0000313" key="10">
    <source>
        <dbReference type="EMBL" id="VAV98011.1"/>
    </source>
</evidence>
<evidence type="ECO:0000256" key="3">
    <source>
        <dbReference type="ARBA" id="ARBA00022692"/>
    </source>
</evidence>
<keyword evidence="5" id="KW-0408">Iron</keyword>
<dbReference type="GO" id="GO:0016679">
    <property type="term" value="F:oxidoreductase activity, acting on diphenols and related substances as donors"/>
    <property type="evidence" value="ECO:0007669"/>
    <property type="project" value="TreeGrafter"/>
</dbReference>
<evidence type="ECO:0000259" key="9">
    <source>
        <dbReference type="Pfam" id="PF01794"/>
    </source>
</evidence>
<evidence type="ECO:0000256" key="4">
    <source>
        <dbReference type="ARBA" id="ARBA00022989"/>
    </source>
</evidence>
<organism evidence="10">
    <name type="scientific">hydrothermal vent metagenome</name>
    <dbReference type="NCBI Taxonomy" id="652676"/>
    <lineage>
        <taxon>unclassified sequences</taxon>
        <taxon>metagenomes</taxon>
        <taxon>ecological metagenomes</taxon>
    </lineage>
</organism>
<feature type="region of interest" description="Disordered" evidence="7">
    <location>
        <begin position="1"/>
        <end position="29"/>
    </location>
</feature>
<dbReference type="PANTHER" id="PTHR36964:SF1">
    <property type="entry name" value="PROTEIN-METHIONINE-SULFOXIDE REDUCTASE HEME-BINDING SUBUNIT MSRQ"/>
    <property type="match status" value="1"/>
</dbReference>
<reference evidence="10" key="1">
    <citation type="submission" date="2018-06" db="EMBL/GenBank/DDBJ databases">
        <authorList>
            <person name="Zhirakovskaya E."/>
        </authorList>
    </citation>
    <scope>NUCLEOTIDE SEQUENCE</scope>
</reference>
<evidence type="ECO:0000256" key="2">
    <source>
        <dbReference type="ARBA" id="ARBA00022448"/>
    </source>
</evidence>
<dbReference type="AlphaFoldDB" id="A0A3B0S4N1"/>
<keyword evidence="3 8" id="KW-0812">Transmembrane</keyword>
<feature type="transmembrane region" description="Helical" evidence="8">
    <location>
        <begin position="183"/>
        <end position="205"/>
    </location>
</feature>
<dbReference type="GO" id="GO:0020037">
    <property type="term" value="F:heme binding"/>
    <property type="evidence" value="ECO:0007669"/>
    <property type="project" value="TreeGrafter"/>
</dbReference>
<gene>
    <name evidence="10" type="ORF">MNBD_ACTINO02-2224</name>
</gene>
<feature type="transmembrane region" description="Helical" evidence="8">
    <location>
        <begin position="97"/>
        <end position="117"/>
    </location>
</feature>
<proteinExistence type="predicted"/>
<keyword evidence="2" id="KW-0813">Transport</keyword>
<dbReference type="InterPro" id="IPR022837">
    <property type="entry name" value="MsrQ-like"/>
</dbReference>
<comment type="subcellular location">
    <subcellularLocation>
        <location evidence="1">Membrane</location>
        <topology evidence="1">Multi-pass membrane protein</topology>
    </subcellularLocation>
</comment>
<keyword evidence="6 8" id="KW-0472">Membrane</keyword>
<dbReference type="InterPro" id="IPR013130">
    <property type="entry name" value="Fe3_Rdtase_TM_dom"/>
</dbReference>
<feature type="transmembrane region" description="Helical" evidence="8">
    <location>
        <begin position="143"/>
        <end position="162"/>
    </location>
</feature>
<name>A0A3B0S4N1_9ZZZZ</name>
<feature type="transmembrane region" description="Helical" evidence="8">
    <location>
        <begin position="217"/>
        <end position="237"/>
    </location>
</feature>
<evidence type="ECO:0000256" key="7">
    <source>
        <dbReference type="SAM" id="MobiDB-lite"/>
    </source>
</evidence>
<feature type="transmembrane region" description="Helical" evidence="8">
    <location>
        <begin position="67"/>
        <end position="85"/>
    </location>
</feature>
<dbReference type="GO" id="GO:0010181">
    <property type="term" value="F:FMN binding"/>
    <property type="evidence" value="ECO:0007669"/>
    <property type="project" value="TreeGrafter"/>
</dbReference>
<dbReference type="GO" id="GO:0005886">
    <property type="term" value="C:plasma membrane"/>
    <property type="evidence" value="ECO:0007669"/>
    <property type="project" value="TreeGrafter"/>
</dbReference>
<evidence type="ECO:0000256" key="8">
    <source>
        <dbReference type="SAM" id="Phobius"/>
    </source>
</evidence>
<evidence type="ECO:0000256" key="1">
    <source>
        <dbReference type="ARBA" id="ARBA00004141"/>
    </source>
</evidence>
<sequence length="251" mass="28575">MNSTTRPTARKKPMPAKAANSNGRRQRRRRRHLGCAALSVAIFWVFWQTRSQWTADMRFWKAVGDVGFGLLWATVAIGPLAKLWKPARALLPWRRQLGIWFAIASSLHALLIFNGWARWSVSRFLGYEFIPQLGREARWEPGFGLANILGLTALFVGLLLAATSSDRAMRALRSSAWKFLHNGVYFVFYVGSIHALYFLFFHYTVSFHKNVPAPDWFRYWFLGMVSTIALLHVAAFVKTVRASQPEAIATA</sequence>
<accession>A0A3B0S4N1</accession>
<feature type="domain" description="Ferric oxidoreductase" evidence="9">
    <location>
        <begin position="64"/>
        <end position="190"/>
    </location>
</feature>